<evidence type="ECO:0000256" key="1">
    <source>
        <dbReference type="SAM" id="MobiDB-lite"/>
    </source>
</evidence>
<evidence type="ECO:0000313" key="3">
    <source>
        <dbReference type="Proteomes" id="UP000549911"/>
    </source>
</evidence>
<name>A0A7Y9H4U6_9ACTN</name>
<sequence>MRAPNSVISGEAFVVRGRVKHSPTRARVVLKQRLDGTEGWSKVKKARANKRGAFALRVRMDDTSRSYQACVKKKCSKSTHVTSRPAPPPPPSGGSMDYSWTRASDGASFSARVTDLFVEDIGYNTLDQQLGEAKIFFSINGSGAITNRTPGRNASPDFTQVAPVLPMSSAFCQNATVSATLGGRYKMDPLEVSTSEGSSGWDANLVDTSYCVAATARGSGFDDSLSPGATGYQSYDETAFGGSADYYVYVPESMMTTVMAELERPAFWVLQRGTGSAGVGREYGLGVCHYGIAVVATSSEGAAVCAQGVQ</sequence>
<dbReference type="RefSeq" id="WP_179620221.1">
    <property type="nucleotide sequence ID" value="NZ_JACCBW010000002.1"/>
</dbReference>
<accession>A0A7Y9H4U6</accession>
<gene>
    <name evidence="2" type="ORF">F4692_002829</name>
</gene>
<dbReference type="EMBL" id="JACCBW010000002">
    <property type="protein sequence ID" value="NYE37696.1"/>
    <property type="molecule type" value="Genomic_DNA"/>
</dbReference>
<keyword evidence="3" id="KW-1185">Reference proteome</keyword>
<comment type="caution">
    <text evidence="2">The sequence shown here is derived from an EMBL/GenBank/DDBJ whole genome shotgun (WGS) entry which is preliminary data.</text>
</comment>
<feature type="region of interest" description="Disordered" evidence="1">
    <location>
        <begin position="77"/>
        <end position="99"/>
    </location>
</feature>
<reference evidence="2 3" key="2">
    <citation type="submission" date="2020-08" db="EMBL/GenBank/DDBJ databases">
        <title>The Agave Microbiome: Exploring the role of microbial communities in plant adaptations to desert environments.</title>
        <authorList>
            <person name="Partida-Martinez L.P."/>
        </authorList>
    </citation>
    <scope>NUCLEOTIDE SEQUENCE [LARGE SCALE GENOMIC DNA]</scope>
    <source>
        <strain evidence="2 3">AT2.17</strain>
    </source>
</reference>
<dbReference type="AlphaFoldDB" id="A0A7Y9H4U6"/>
<dbReference type="Proteomes" id="UP000549911">
    <property type="component" value="Unassembled WGS sequence"/>
</dbReference>
<organism evidence="2 3">
    <name type="scientific">Nocardioides cavernae</name>
    <dbReference type="NCBI Taxonomy" id="1921566"/>
    <lineage>
        <taxon>Bacteria</taxon>
        <taxon>Bacillati</taxon>
        <taxon>Actinomycetota</taxon>
        <taxon>Actinomycetes</taxon>
        <taxon>Propionibacteriales</taxon>
        <taxon>Nocardioidaceae</taxon>
        <taxon>Nocardioides</taxon>
    </lineage>
</organism>
<protein>
    <submittedName>
        <fullName evidence="2">Uncharacterized protein</fullName>
    </submittedName>
</protein>
<proteinExistence type="predicted"/>
<evidence type="ECO:0000313" key="2">
    <source>
        <dbReference type="EMBL" id="NYE37696.1"/>
    </source>
</evidence>
<reference evidence="2 3" key="1">
    <citation type="submission" date="2020-07" db="EMBL/GenBank/DDBJ databases">
        <authorList>
            <person name="Partida-Martinez L."/>
            <person name="Huntemann M."/>
            <person name="Clum A."/>
            <person name="Wang J."/>
            <person name="Palaniappan K."/>
            <person name="Ritter S."/>
            <person name="Chen I.-M."/>
            <person name="Stamatis D."/>
            <person name="Reddy T."/>
            <person name="O'Malley R."/>
            <person name="Daum C."/>
            <person name="Shapiro N."/>
            <person name="Ivanova N."/>
            <person name="Kyrpides N."/>
            <person name="Woyke T."/>
        </authorList>
    </citation>
    <scope>NUCLEOTIDE SEQUENCE [LARGE SCALE GENOMIC DNA]</scope>
    <source>
        <strain evidence="2 3">AT2.17</strain>
    </source>
</reference>